<keyword evidence="1" id="KW-0720">Serine protease</keyword>
<keyword evidence="1" id="KW-0378">Hydrolase</keyword>
<dbReference type="STRING" id="54914.AV540_10275"/>
<sequence>MATFREALKAKNHLVKKWKRMPGVMGIGVGYVNGRNNQKGACVVLYTLDASAAVKKGCPSCVAVKRKKGGKRPKITSHVAVPVRTVTSGRCSSHQKWRATSSYRRRIRPVIAGVSVGYPGASGTAGLIVTGALRRAQRFLLSNNHVLNRNNTGGYTETIQPGGSDGGRSGRDRIGQLYRFVRLRKNAVNDMDVAISIPTSNNLLAPRYAKVGTIPGYVRSYAIGSRLKKVGRTTGFVHGVVESTHTDINVDYGDYGGLGTIRFRNQTVIRSAAPISLPGDSGSVWLTANNYAAAVNFAGSADGRLSIAFPIHRAMRALGLRVAQPASALSSRKRAVRRRKKARK</sequence>
<evidence type="ECO:0000256" key="1">
    <source>
        <dbReference type="ARBA" id="ARBA00022825"/>
    </source>
</evidence>
<reference evidence="3 4" key="1">
    <citation type="submission" date="2019-06" db="EMBL/GenBank/DDBJ databases">
        <title>Whole genome shotgun sequence of Brevibacillus parabrevis NBRC 12334.</title>
        <authorList>
            <person name="Hosoyama A."/>
            <person name="Uohara A."/>
            <person name="Ohji S."/>
            <person name="Ichikawa N."/>
        </authorList>
    </citation>
    <scope>NUCLEOTIDE SEQUENCE [LARGE SCALE GENOMIC DNA]</scope>
    <source>
        <strain evidence="3 4">NBRC 12334</strain>
    </source>
</reference>
<dbReference type="Gene3D" id="2.40.10.10">
    <property type="entry name" value="Trypsin-like serine proteases"/>
    <property type="match status" value="1"/>
</dbReference>
<evidence type="ECO:0000256" key="2">
    <source>
        <dbReference type="SAM" id="MobiDB-lite"/>
    </source>
</evidence>
<dbReference type="InterPro" id="IPR009003">
    <property type="entry name" value="Peptidase_S1_PA"/>
</dbReference>
<feature type="compositionally biased region" description="Polar residues" evidence="2">
    <location>
        <begin position="152"/>
        <end position="161"/>
    </location>
</feature>
<evidence type="ECO:0008006" key="5">
    <source>
        <dbReference type="Google" id="ProtNLM"/>
    </source>
</evidence>
<organism evidence="3 4">
    <name type="scientific">Brevibacillus parabrevis</name>
    <dbReference type="NCBI Taxonomy" id="54914"/>
    <lineage>
        <taxon>Bacteria</taxon>
        <taxon>Bacillati</taxon>
        <taxon>Bacillota</taxon>
        <taxon>Bacilli</taxon>
        <taxon>Bacillales</taxon>
        <taxon>Paenibacillaceae</taxon>
        <taxon>Brevibacillus</taxon>
    </lineage>
</organism>
<evidence type="ECO:0000313" key="3">
    <source>
        <dbReference type="EMBL" id="GEB35078.1"/>
    </source>
</evidence>
<dbReference type="InterPro" id="IPR043504">
    <property type="entry name" value="Peptidase_S1_PA_chymotrypsin"/>
</dbReference>
<comment type="caution">
    <text evidence="3">The sequence shown here is derived from an EMBL/GenBank/DDBJ whole genome shotgun (WGS) entry which is preliminary data.</text>
</comment>
<dbReference type="GO" id="GO:0008236">
    <property type="term" value="F:serine-type peptidase activity"/>
    <property type="evidence" value="ECO:0007669"/>
    <property type="project" value="UniProtKB-KW"/>
</dbReference>
<dbReference type="RefSeq" id="WP_167470272.1">
    <property type="nucleotide sequence ID" value="NZ_BJMH01000033.1"/>
</dbReference>
<keyword evidence="4" id="KW-1185">Reference proteome</keyword>
<keyword evidence="1" id="KW-0645">Protease</keyword>
<dbReference type="AlphaFoldDB" id="A0A4Y3PUI1"/>
<name>A0A4Y3PUI1_BREPA</name>
<dbReference type="Proteomes" id="UP000316882">
    <property type="component" value="Unassembled WGS sequence"/>
</dbReference>
<accession>A0A4Y3PUI1</accession>
<proteinExistence type="predicted"/>
<evidence type="ECO:0000313" key="4">
    <source>
        <dbReference type="Proteomes" id="UP000316882"/>
    </source>
</evidence>
<gene>
    <name evidence="3" type="ORF">BPA01_46580</name>
</gene>
<protein>
    <recommendedName>
        <fullName evidence="5">Serine protease</fullName>
    </recommendedName>
</protein>
<dbReference type="SUPFAM" id="SSF50494">
    <property type="entry name" value="Trypsin-like serine proteases"/>
    <property type="match status" value="1"/>
</dbReference>
<feature type="region of interest" description="Disordered" evidence="2">
    <location>
        <begin position="152"/>
        <end position="171"/>
    </location>
</feature>
<dbReference type="EMBL" id="BJMH01000033">
    <property type="protein sequence ID" value="GEB35078.1"/>
    <property type="molecule type" value="Genomic_DNA"/>
</dbReference>